<feature type="transmembrane region" description="Helical" evidence="1">
    <location>
        <begin position="136"/>
        <end position="156"/>
    </location>
</feature>
<keyword evidence="1" id="KW-0472">Membrane</keyword>
<feature type="transmembrane region" description="Helical" evidence="1">
    <location>
        <begin position="32"/>
        <end position="52"/>
    </location>
</feature>
<name>A0A0D2MWM6_9CHLO</name>
<dbReference type="OrthoDB" id="669460at2759"/>
<sequence>MQALTPLTIGRNRAAASALGALWGFGHSTGQLILGLALVLLKLAAAGAGGGVTPIRQTVKVGWATYATGIVYGLQPDALFVVVPALALPTKLAAVAYCSMFVIGTVAAMGGYTAVIGTTSAALTKERPWLQDHLSTIASAVAILVGVLVLASGFGLELPFMHAH</sequence>
<dbReference type="KEGG" id="mng:MNEG_3094"/>
<evidence type="ECO:0000313" key="3">
    <source>
        <dbReference type="Proteomes" id="UP000054498"/>
    </source>
</evidence>
<evidence type="ECO:0000313" key="2">
    <source>
        <dbReference type="EMBL" id="KIZ04862.1"/>
    </source>
</evidence>
<feature type="transmembrane region" description="Helical" evidence="1">
    <location>
        <begin position="94"/>
        <end position="115"/>
    </location>
</feature>
<reference evidence="2 3" key="1">
    <citation type="journal article" date="2013" name="BMC Genomics">
        <title>Reconstruction of the lipid metabolism for the microalga Monoraphidium neglectum from its genome sequence reveals characteristics suitable for biofuel production.</title>
        <authorList>
            <person name="Bogen C."/>
            <person name="Al-Dilaimi A."/>
            <person name="Albersmeier A."/>
            <person name="Wichmann J."/>
            <person name="Grundmann M."/>
            <person name="Rupp O."/>
            <person name="Lauersen K.J."/>
            <person name="Blifernez-Klassen O."/>
            <person name="Kalinowski J."/>
            <person name="Goesmann A."/>
            <person name="Mussgnug J.H."/>
            <person name="Kruse O."/>
        </authorList>
    </citation>
    <scope>NUCLEOTIDE SEQUENCE [LARGE SCALE GENOMIC DNA]</scope>
    <source>
        <strain evidence="2 3">SAG 48.87</strain>
    </source>
</reference>
<dbReference type="PANTHER" id="PTHR33876">
    <property type="entry name" value="UNNAMED PRODUCT"/>
    <property type="match status" value="1"/>
</dbReference>
<keyword evidence="3" id="KW-1185">Reference proteome</keyword>
<keyword evidence="1" id="KW-1133">Transmembrane helix</keyword>
<dbReference type="PANTHER" id="PTHR33876:SF4">
    <property type="entry name" value="CHLOROPLAST PROTEIN FOR GROWTH AND FERTILITY 2"/>
    <property type="match status" value="1"/>
</dbReference>
<dbReference type="AlphaFoldDB" id="A0A0D2MWM6"/>
<evidence type="ECO:0008006" key="4">
    <source>
        <dbReference type="Google" id="ProtNLM"/>
    </source>
</evidence>
<dbReference type="InterPro" id="IPR052776">
    <property type="entry name" value="Chloro_ReproSupport/MetalTrans"/>
</dbReference>
<dbReference type="Proteomes" id="UP000054498">
    <property type="component" value="Unassembled WGS sequence"/>
</dbReference>
<keyword evidence="1" id="KW-0812">Transmembrane</keyword>
<gene>
    <name evidence="2" type="ORF">MNEG_3094</name>
</gene>
<dbReference type="STRING" id="145388.A0A0D2MWM6"/>
<protein>
    <recommendedName>
        <fullName evidence="4">Nickel/cobalt efflux system</fullName>
    </recommendedName>
</protein>
<dbReference type="RefSeq" id="XP_013903881.1">
    <property type="nucleotide sequence ID" value="XM_014048427.1"/>
</dbReference>
<proteinExistence type="predicted"/>
<feature type="transmembrane region" description="Helical" evidence="1">
    <location>
        <begin position="64"/>
        <end position="88"/>
    </location>
</feature>
<accession>A0A0D2MWM6</accession>
<dbReference type="GeneID" id="25735972"/>
<evidence type="ECO:0000256" key="1">
    <source>
        <dbReference type="SAM" id="Phobius"/>
    </source>
</evidence>
<organism evidence="2 3">
    <name type="scientific">Monoraphidium neglectum</name>
    <dbReference type="NCBI Taxonomy" id="145388"/>
    <lineage>
        <taxon>Eukaryota</taxon>
        <taxon>Viridiplantae</taxon>
        <taxon>Chlorophyta</taxon>
        <taxon>core chlorophytes</taxon>
        <taxon>Chlorophyceae</taxon>
        <taxon>CS clade</taxon>
        <taxon>Sphaeropleales</taxon>
        <taxon>Selenastraceae</taxon>
        <taxon>Monoraphidium</taxon>
    </lineage>
</organism>
<dbReference type="EMBL" id="KK100594">
    <property type="protein sequence ID" value="KIZ04862.1"/>
    <property type="molecule type" value="Genomic_DNA"/>
</dbReference>